<dbReference type="InterPro" id="IPR050226">
    <property type="entry name" value="NagZ_Beta-hexosaminidase"/>
</dbReference>
<dbReference type="InterPro" id="IPR036962">
    <property type="entry name" value="Glyco_hydro_3_N_sf"/>
</dbReference>
<dbReference type="InterPro" id="IPR017853">
    <property type="entry name" value="GH"/>
</dbReference>
<evidence type="ECO:0000256" key="1">
    <source>
        <dbReference type="ARBA" id="ARBA00001231"/>
    </source>
</evidence>
<organism evidence="7 8">
    <name type="scientific">Acidisoma cellulosilyticum</name>
    <dbReference type="NCBI Taxonomy" id="2802395"/>
    <lineage>
        <taxon>Bacteria</taxon>
        <taxon>Pseudomonadati</taxon>
        <taxon>Pseudomonadota</taxon>
        <taxon>Alphaproteobacteria</taxon>
        <taxon>Acetobacterales</taxon>
        <taxon>Acidocellaceae</taxon>
        <taxon>Acidisoma</taxon>
    </lineage>
</organism>
<comment type="catalytic activity">
    <reaction evidence="1">
        <text>Hydrolysis of terminal non-reducing N-acetyl-D-hexosamine residues in N-acetyl-beta-D-hexosaminides.</text>
        <dbReference type="EC" id="3.2.1.52"/>
    </reaction>
</comment>
<dbReference type="AlphaFoldDB" id="A0A963Z071"/>
<evidence type="ECO:0000256" key="3">
    <source>
        <dbReference type="ARBA" id="ARBA00012663"/>
    </source>
</evidence>
<evidence type="ECO:0000256" key="4">
    <source>
        <dbReference type="ARBA" id="ARBA00022801"/>
    </source>
</evidence>
<comment type="similarity">
    <text evidence="2">Belongs to the glycosyl hydrolase 3 family.</text>
</comment>
<dbReference type="PANTHER" id="PTHR30480">
    <property type="entry name" value="BETA-HEXOSAMINIDASE-RELATED"/>
    <property type="match status" value="1"/>
</dbReference>
<keyword evidence="5 7" id="KW-0326">Glycosidase</keyword>
<feature type="domain" description="Glycoside hydrolase family 3 N-terminal" evidence="6">
    <location>
        <begin position="18"/>
        <end position="302"/>
    </location>
</feature>
<dbReference type="Pfam" id="PF00933">
    <property type="entry name" value="Glyco_hydro_3"/>
    <property type="match status" value="1"/>
</dbReference>
<dbReference type="Gene3D" id="3.20.20.300">
    <property type="entry name" value="Glycoside hydrolase, family 3, N-terminal domain"/>
    <property type="match status" value="1"/>
</dbReference>
<gene>
    <name evidence="7" type="primary">nagZ</name>
    <name evidence="7" type="ORF">ACELLULO517_09330</name>
</gene>
<evidence type="ECO:0000313" key="8">
    <source>
        <dbReference type="Proteomes" id="UP000721844"/>
    </source>
</evidence>
<dbReference type="RefSeq" id="WP_227307085.1">
    <property type="nucleotide sequence ID" value="NZ_JAESVA010000003.1"/>
</dbReference>
<evidence type="ECO:0000313" key="7">
    <source>
        <dbReference type="EMBL" id="MCB8880432.1"/>
    </source>
</evidence>
<dbReference type="EMBL" id="JAESVA010000003">
    <property type="protein sequence ID" value="MCB8880432.1"/>
    <property type="molecule type" value="Genomic_DNA"/>
</dbReference>
<comment type="caution">
    <text evidence="7">The sequence shown here is derived from an EMBL/GenBank/DDBJ whole genome shotgun (WGS) entry which is preliminary data.</text>
</comment>
<dbReference type="InterPro" id="IPR001764">
    <property type="entry name" value="Glyco_hydro_3_N"/>
</dbReference>
<dbReference type="NCBIfam" id="NF003740">
    <property type="entry name" value="PRK05337.1"/>
    <property type="match status" value="1"/>
</dbReference>
<dbReference type="SUPFAM" id="SSF51445">
    <property type="entry name" value="(Trans)glycosidases"/>
    <property type="match status" value="1"/>
</dbReference>
<protein>
    <recommendedName>
        <fullName evidence="3">beta-N-acetylhexosaminidase</fullName>
        <ecNumber evidence="3">3.2.1.52</ecNumber>
    </recommendedName>
</protein>
<dbReference type="EC" id="3.2.1.52" evidence="3"/>
<keyword evidence="8" id="KW-1185">Reference proteome</keyword>
<dbReference type="GO" id="GO:0004563">
    <property type="term" value="F:beta-N-acetylhexosaminidase activity"/>
    <property type="evidence" value="ECO:0007669"/>
    <property type="project" value="UniProtKB-EC"/>
</dbReference>
<sequence>MKPAILGVSGPDLTGAEADLFRQHPPAGIILFGRNVQDPVQLARLTGDLRAVLSADAVIMVDQEGGRVARLRPPHWAGHPACGVIADLWSRVPAQAERAAWLQGAAIGAECRANGFDMVAAPVLDLAVPGQNQAVVGDRSFGADPQAVAVLGRAMAQGLLAAGVIPVAKHVPGHGRAKVDSHHHLPVVEASGLAWEQDREPFRILAAEFACMMTAHILFAGIDDDRPATLSQTVIGSVIRQDIGFRGLLLSDDLAMHALSGTPLERAQASLAAGCDIALFCPGDADGNRAILEALPSILDLGRRLGQMRPVVAPLDLASLLTERQNLLEGAL</sequence>
<dbReference type="InterPro" id="IPR019800">
    <property type="entry name" value="Glyco_hydro_3_AS"/>
</dbReference>
<evidence type="ECO:0000256" key="2">
    <source>
        <dbReference type="ARBA" id="ARBA00005336"/>
    </source>
</evidence>
<evidence type="ECO:0000259" key="6">
    <source>
        <dbReference type="Pfam" id="PF00933"/>
    </source>
</evidence>
<dbReference type="Proteomes" id="UP000721844">
    <property type="component" value="Unassembled WGS sequence"/>
</dbReference>
<keyword evidence="4 7" id="KW-0378">Hydrolase</keyword>
<accession>A0A963Z071</accession>
<reference evidence="7 8" key="1">
    <citation type="journal article" date="2021" name="Microorganisms">
        <title>Acidisoma silvae sp. nov. and Acidisomacellulosilytica sp. nov., Two Acidophilic Bacteria Isolated from Decaying Wood, Hydrolyzing Cellulose and Producing Poly-3-hydroxybutyrate.</title>
        <authorList>
            <person name="Mieszkin S."/>
            <person name="Pouder E."/>
            <person name="Uroz S."/>
            <person name="Simon-Colin C."/>
            <person name="Alain K."/>
        </authorList>
    </citation>
    <scope>NUCLEOTIDE SEQUENCE [LARGE SCALE GENOMIC DNA]</scope>
    <source>
        <strain evidence="7 8">HW T5.17</strain>
    </source>
</reference>
<dbReference type="PROSITE" id="PS00775">
    <property type="entry name" value="GLYCOSYL_HYDROL_F3"/>
    <property type="match status" value="1"/>
</dbReference>
<dbReference type="GO" id="GO:0005975">
    <property type="term" value="P:carbohydrate metabolic process"/>
    <property type="evidence" value="ECO:0007669"/>
    <property type="project" value="InterPro"/>
</dbReference>
<name>A0A963Z071_9PROT</name>
<evidence type="ECO:0000256" key="5">
    <source>
        <dbReference type="ARBA" id="ARBA00023295"/>
    </source>
</evidence>
<dbReference type="PANTHER" id="PTHR30480:SF13">
    <property type="entry name" value="BETA-HEXOSAMINIDASE"/>
    <property type="match status" value="1"/>
</dbReference>
<dbReference type="GO" id="GO:0009254">
    <property type="term" value="P:peptidoglycan turnover"/>
    <property type="evidence" value="ECO:0007669"/>
    <property type="project" value="TreeGrafter"/>
</dbReference>
<proteinExistence type="inferred from homology"/>